<dbReference type="PANTHER" id="PTHR45527:SF1">
    <property type="entry name" value="FATTY ACID SYNTHASE"/>
    <property type="match status" value="1"/>
</dbReference>
<dbReference type="CDD" id="cd19531">
    <property type="entry name" value="LCL_NRPS-like"/>
    <property type="match status" value="1"/>
</dbReference>
<dbReference type="GO" id="GO:0043041">
    <property type="term" value="P:amino acid activation for nonribosomal peptide biosynthetic process"/>
    <property type="evidence" value="ECO:0007669"/>
    <property type="project" value="TreeGrafter"/>
</dbReference>
<dbReference type="SUPFAM" id="SSF52777">
    <property type="entry name" value="CoA-dependent acyltransferases"/>
    <property type="match status" value="4"/>
</dbReference>
<sequence length="1552" mass="174926">MTVSRDMPGTLSPAKRALLERWRQGATAKARAEIPAEIRLDREEVVPLSFAQQRLWFLEQLDPESRKAYLISCAVRLRGPLNRDALRYSVQRLVTRQSILRTRFETQDGQPVQRILLEAALPFSLVDLEAVAPQRRDLLVEQIVQAATQTPFELEKELLWRLLLLRKSQEEHILILTLHHIIADGWSIDVLLRELVAGYEARLHRQADTQPPLPVQYGDYARWQRQWLQGEQREKQLTYWKRQLDGMEPVIALPTDRARPAVQTYKGAEYQFKLPAALVQKLRALGLEEGCTLFTTLLAAFNCLLSRYTGRTDMVVGTVTANRNRVELENLIGFFVNQLVLRTDLSGTPSFREVLRREKATVLEAYNHQDIPFEQLVEALQPQRDLSYNPLFQVLFLLENRQQELRSLPGLTMETLDLTSSSAQFDITLTILDQGEGATGVIEYSTDLFDQATIERLAAHYVVLLHGIATNPDRSVATLPLLTEAEWRARESWNMKRRTFPLQQTFPELFEQQVQRSPKATAVVCGTQRLTYQQLSEQAKQVASLLLDAGVGPDARVAILTERNLNFPVAMLGTFYAGGAYVPLDPRHPASRIQQVLTQCNASAVLVSEELQELLMQALVHIPPQERPPIFLLKDALACGQVHIPREVGPFPRSLAYVIYTSGSTGIPKGVMVEQRNMLNHLYAKIDALQLSASDSITQTASTSFDMSVWQFLALLLVGGTVHILPDAVCHDPRRFLEVVEREQITLLEVVPALFRLLQEEVERQGKNRPTLQALRWLLLGGEALSPDVCARWLTYYSHVPILNAYGPTECADSVTHYAVEQPPQEEDGYIPIGYPLSNIDVHILDEHLMPVPVNVPGQLCIGGACVGRGYLDNPARTAEYFIPHPWSKEPGSRLYRTGDLARYRPDGVIEFLGRIDQQVKIRGFRIELGEIEAILHQHPAVREGVVLAREDHPGTKRLVAYLSCHAGKKPMTDDIRLFAAQRLPEYMVPSAVIFLDEFPLNRSGKIDRQALPAPEWTDQQQPFVAPRTPIEETLANIWATVLGLERVGIHDNFFALGGDSIRSIQIISRAREAGIELTPLQFFQAQTIAGLAEIAGLHKTAIAGQTNRLAFTPAQRQLLAQHATSQMQAVLIEDEQPFDYEAVTQALQAITLQHDALRLRHQHTPTGWEQILVSPEEGNLFRFRVETVTGNRSAQLARLLTEAQAELHRADVPPLSVIGLEGSIKGQLLLTLPRLICDTVSLRILIEDLRTAYQSALKQQETRFPAVGTSFRRWCEAVHAYADSLISETERRFWEELPWHSARSLPRAEQTDGVQSLSVSLTASETQELLQAATTVYHAQPDELCLTALGRSLQSLIGSGTVPIEVIGQGREQCFEQMDRTRTLGYFETRFPVPLPTLPGRTLNENIKSVKELFRSTSQHAHAFGVLRELQHDPAIQALPEAEVTFTWRDLPITQTWKIELLEEQRPDSTALNIVAGLIDGCLTIRFDSTVHQHSMVESIGRLSTDTLREMIEHARQPEAEGFTPSDFPAAQLKQKELDRILQKVRKRGRY</sequence>
<dbReference type="FunFam" id="3.30.300.30:FF:000010">
    <property type="entry name" value="Enterobactin synthetase component F"/>
    <property type="match status" value="1"/>
</dbReference>
<dbReference type="InterPro" id="IPR045851">
    <property type="entry name" value="AMP-bd_C_sf"/>
</dbReference>
<dbReference type="InterPro" id="IPR036736">
    <property type="entry name" value="ACP-like_sf"/>
</dbReference>
<feature type="domain" description="Carrier" evidence="5">
    <location>
        <begin position="1026"/>
        <end position="1100"/>
    </location>
</feature>
<dbReference type="RefSeq" id="WP_111323563.1">
    <property type="nucleotide sequence ID" value="NZ_BIFX01000001.1"/>
</dbReference>
<keyword evidence="3" id="KW-0596">Phosphopantetheine</keyword>
<dbReference type="SUPFAM" id="SSF56801">
    <property type="entry name" value="Acetyl-CoA synthetase-like"/>
    <property type="match status" value="1"/>
</dbReference>
<dbReference type="InterPro" id="IPR000873">
    <property type="entry name" value="AMP-dep_synth/lig_dom"/>
</dbReference>
<dbReference type="InterPro" id="IPR006162">
    <property type="entry name" value="Ppantetheine_attach_site"/>
</dbReference>
<dbReference type="PROSITE" id="PS00455">
    <property type="entry name" value="AMP_BINDING"/>
    <property type="match status" value="1"/>
</dbReference>
<reference evidence="6 7" key="1">
    <citation type="submission" date="2018-06" db="EMBL/GenBank/DDBJ databases">
        <title>Genomic Encyclopedia of Archaeal and Bacterial Type Strains, Phase II (KMG-II): from individual species to whole genera.</title>
        <authorList>
            <person name="Goeker M."/>
        </authorList>
    </citation>
    <scope>NUCLEOTIDE SEQUENCE [LARGE SCALE GENOMIC DNA]</scope>
    <source>
        <strain evidence="6 7">ATCC BAA-1881</strain>
    </source>
</reference>
<comment type="caution">
    <text evidence="6">The sequence shown here is derived from an EMBL/GenBank/DDBJ whole genome shotgun (WGS) entry which is preliminary data.</text>
</comment>
<dbReference type="Proteomes" id="UP000248806">
    <property type="component" value="Unassembled WGS sequence"/>
</dbReference>
<dbReference type="Gene3D" id="3.30.559.30">
    <property type="entry name" value="Nonribosomal peptide synthetase, condensation domain"/>
    <property type="match status" value="2"/>
</dbReference>
<protein>
    <submittedName>
        <fullName evidence="6">Non-ribosomal peptide synthase protein (TIGR01720 family)/amino acid adenylation domain-containing protein</fullName>
    </submittedName>
</protein>
<dbReference type="SMART" id="SM00823">
    <property type="entry name" value="PKS_PP"/>
    <property type="match status" value="1"/>
</dbReference>
<dbReference type="GO" id="GO:0031177">
    <property type="term" value="F:phosphopantetheine binding"/>
    <property type="evidence" value="ECO:0007669"/>
    <property type="project" value="InterPro"/>
</dbReference>
<dbReference type="GO" id="GO:0044550">
    <property type="term" value="P:secondary metabolite biosynthetic process"/>
    <property type="evidence" value="ECO:0007669"/>
    <property type="project" value="UniProtKB-ARBA"/>
</dbReference>
<dbReference type="PROSITE" id="PS00012">
    <property type="entry name" value="PHOSPHOPANTETHEINE"/>
    <property type="match status" value="1"/>
</dbReference>
<evidence type="ECO:0000256" key="3">
    <source>
        <dbReference type="ARBA" id="ARBA00022450"/>
    </source>
</evidence>
<comment type="cofactor">
    <cofactor evidence="1">
        <name>pantetheine 4'-phosphate</name>
        <dbReference type="ChEBI" id="CHEBI:47942"/>
    </cofactor>
</comment>
<dbReference type="SUPFAM" id="SSF47336">
    <property type="entry name" value="ACP-like"/>
    <property type="match status" value="1"/>
</dbReference>
<dbReference type="Pfam" id="PF13193">
    <property type="entry name" value="AMP-binding_C"/>
    <property type="match status" value="1"/>
</dbReference>
<dbReference type="Pfam" id="PF00668">
    <property type="entry name" value="Condensation"/>
    <property type="match status" value="2"/>
</dbReference>
<dbReference type="FunFam" id="3.30.559.10:FF:000012">
    <property type="entry name" value="Non-ribosomal peptide synthetase"/>
    <property type="match status" value="1"/>
</dbReference>
<dbReference type="EMBL" id="QKUF01000010">
    <property type="protein sequence ID" value="PZW28423.1"/>
    <property type="molecule type" value="Genomic_DNA"/>
</dbReference>
<dbReference type="Gene3D" id="2.30.38.10">
    <property type="entry name" value="Luciferase, Domain 3"/>
    <property type="match status" value="1"/>
</dbReference>
<dbReference type="InterPro" id="IPR009081">
    <property type="entry name" value="PP-bd_ACP"/>
</dbReference>
<proteinExistence type="inferred from homology"/>
<evidence type="ECO:0000313" key="7">
    <source>
        <dbReference type="Proteomes" id="UP000248806"/>
    </source>
</evidence>
<dbReference type="GO" id="GO:0008610">
    <property type="term" value="P:lipid biosynthetic process"/>
    <property type="evidence" value="ECO:0007669"/>
    <property type="project" value="UniProtKB-ARBA"/>
</dbReference>
<evidence type="ECO:0000256" key="4">
    <source>
        <dbReference type="ARBA" id="ARBA00022553"/>
    </source>
</evidence>
<dbReference type="GO" id="GO:0005737">
    <property type="term" value="C:cytoplasm"/>
    <property type="evidence" value="ECO:0007669"/>
    <property type="project" value="TreeGrafter"/>
</dbReference>
<dbReference type="Gene3D" id="3.40.50.980">
    <property type="match status" value="2"/>
</dbReference>
<evidence type="ECO:0000313" key="6">
    <source>
        <dbReference type="EMBL" id="PZW28423.1"/>
    </source>
</evidence>
<dbReference type="GO" id="GO:0003824">
    <property type="term" value="F:catalytic activity"/>
    <property type="evidence" value="ECO:0007669"/>
    <property type="project" value="InterPro"/>
</dbReference>
<dbReference type="InterPro" id="IPR020845">
    <property type="entry name" value="AMP-binding_CS"/>
</dbReference>
<dbReference type="Gene3D" id="1.10.1200.10">
    <property type="entry name" value="ACP-like"/>
    <property type="match status" value="1"/>
</dbReference>
<dbReference type="CDD" id="cd05930">
    <property type="entry name" value="A_NRPS"/>
    <property type="match status" value="1"/>
</dbReference>
<accession>A0A326U581</accession>
<organism evidence="6 7">
    <name type="scientific">Thermosporothrix hazakensis</name>
    <dbReference type="NCBI Taxonomy" id="644383"/>
    <lineage>
        <taxon>Bacteria</taxon>
        <taxon>Bacillati</taxon>
        <taxon>Chloroflexota</taxon>
        <taxon>Ktedonobacteria</taxon>
        <taxon>Ktedonobacterales</taxon>
        <taxon>Thermosporotrichaceae</taxon>
        <taxon>Thermosporothrix</taxon>
    </lineage>
</organism>
<dbReference type="NCBIfam" id="TIGR01733">
    <property type="entry name" value="AA-adenyl-dom"/>
    <property type="match status" value="1"/>
</dbReference>
<dbReference type="PANTHER" id="PTHR45527">
    <property type="entry name" value="NONRIBOSOMAL PEPTIDE SYNTHETASE"/>
    <property type="match status" value="1"/>
</dbReference>
<keyword evidence="4" id="KW-0597">Phosphoprotein</keyword>
<dbReference type="InterPro" id="IPR025110">
    <property type="entry name" value="AMP-bd_C"/>
</dbReference>
<dbReference type="InterPro" id="IPR001242">
    <property type="entry name" value="Condensation_dom"/>
</dbReference>
<dbReference type="Pfam" id="PF00501">
    <property type="entry name" value="AMP-binding"/>
    <property type="match status" value="1"/>
</dbReference>
<comment type="similarity">
    <text evidence="2">Belongs to the ATP-dependent AMP-binding enzyme family.</text>
</comment>
<name>A0A326U581_THEHA</name>
<gene>
    <name evidence="6" type="ORF">EI42_03177</name>
</gene>
<keyword evidence="7" id="KW-1185">Reference proteome</keyword>
<dbReference type="InterPro" id="IPR010071">
    <property type="entry name" value="AA_adenyl_dom"/>
</dbReference>
<dbReference type="FunFam" id="3.40.50.980:FF:000001">
    <property type="entry name" value="Non-ribosomal peptide synthetase"/>
    <property type="match status" value="1"/>
</dbReference>
<evidence type="ECO:0000259" key="5">
    <source>
        <dbReference type="PROSITE" id="PS50075"/>
    </source>
</evidence>
<dbReference type="InterPro" id="IPR020806">
    <property type="entry name" value="PKS_PP-bd"/>
</dbReference>
<evidence type="ECO:0000256" key="1">
    <source>
        <dbReference type="ARBA" id="ARBA00001957"/>
    </source>
</evidence>
<dbReference type="PROSITE" id="PS50075">
    <property type="entry name" value="CARRIER"/>
    <property type="match status" value="1"/>
</dbReference>
<dbReference type="Gene3D" id="3.30.300.30">
    <property type="match status" value="1"/>
</dbReference>
<dbReference type="FunFam" id="3.40.50.12780:FF:000012">
    <property type="entry name" value="Non-ribosomal peptide synthetase"/>
    <property type="match status" value="1"/>
</dbReference>
<dbReference type="OrthoDB" id="3671989at2"/>
<dbReference type="Pfam" id="PF00550">
    <property type="entry name" value="PP-binding"/>
    <property type="match status" value="1"/>
</dbReference>
<dbReference type="InterPro" id="IPR023213">
    <property type="entry name" value="CAT-like_dom_sf"/>
</dbReference>
<dbReference type="FunFam" id="1.10.1200.10:FF:000005">
    <property type="entry name" value="Nonribosomal peptide synthetase 1"/>
    <property type="match status" value="1"/>
</dbReference>
<evidence type="ECO:0000256" key="2">
    <source>
        <dbReference type="ARBA" id="ARBA00006432"/>
    </source>
</evidence>
<dbReference type="Gene3D" id="3.30.559.10">
    <property type="entry name" value="Chloramphenicol acetyltransferase-like domain"/>
    <property type="match status" value="2"/>
</dbReference>